<feature type="region of interest" description="Disordered" evidence="1">
    <location>
        <begin position="118"/>
        <end position="141"/>
    </location>
</feature>
<name>K1SJN1_9ZZZZ</name>
<organism evidence="2">
    <name type="scientific">human gut metagenome</name>
    <dbReference type="NCBI Taxonomy" id="408170"/>
    <lineage>
        <taxon>unclassified sequences</taxon>
        <taxon>metagenomes</taxon>
        <taxon>organismal metagenomes</taxon>
    </lineage>
</organism>
<proteinExistence type="predicted"/>
<sequence length="141" mass="16837">ASEQLKAKQNYKELKKIITINILKFKILKRNSYHSIAKMKFNKTNDLEFIDMGYSPEEEDATDTFEMHFIELEKFKIKNPECSTRLEQWLWLIDGSKEDKIKMSAEENKEINKAVEELDKLSQDPKEREKIRRARMEHNAL</sequence>
<evidence type="ECO:0000256" key="1">
    <source>
        <dbReference type="SAM" id="MobiDB-lite"/>
    </source>
</evidence>
<feature type="non-terminal residue" evidence="2">
    <location>
        <position position="1"/>
    </location>
</feature>
<dbReference type="Pfam" id="PF12784">
    <property type="entry name" value="PDDEXK_2"/>
    <property type="match status" value="1"/>
</dbReference>
<gene>
    <name evidence="2" type="ORF">OBE_15660</name>
</gene>
<reference evidence="2" key="1">
    <citation type="journal article" date="2013" name="Environ. Microbiol.">
        <title>Microbiota from the distal guts of lean and obese adolescents exhibit partial functional redundancy besides clear differences in community structure.</title>
        <authorList>
            <person name="Ferrer M."/>
            <person name="Ruiz A."/>
            <person name="Lanza F."/>
            <person name="Haange S.B."/>
            <person name="Oberbach A."/>
            <person name="Till H."/>
            <person name="Bargiela R."/>
            <person name="Campoy C."/>
            <person name="Segura M.T."/>
            <person name="Richter M."/>
            <person name="von Bergen M."/>
            <person name="Seifert J."/>
            <person name="Suarez A."/>
        </authorList>
    </citation>
    <scope>NUCLEOTIDE SEQUENCE</scope>
</reference>
<dbReference type="EMBL" id="AJWZ01010757">
    <property type="protein sequence ID" value="EKC47531.1"/>
    <property type="molecule type" value="Genomic_DNA"/>
</dbReference>
<protein>
    <submittedName>
        <fullName evidence="2">Uncharacterized protein</fullName>
    </submittedName>
</protein>
<dbReference type="PANTHER" id="PTHR41317:SF1">
    <property type="entry name" value="PD-(D_E)XK NUCLEASE FAMILY TRANSPOSASE"/>
    <property type="match status" value="1"/>
</dbReference>
<dbReference type="AlphaFoldDB" id="K1SJN1"/>
<dbReference type="PANTHER" id="PTHR41317">
    <property type="entry name" value="PD-(D_E)XK NUCLEASE FAMILY TRANSPOSASE"/>
    <property type="match status" value="1"/>
</dbReference>
<accession>K1SJN1</accession>
<comment type="caution">
    <text evidence="2">The sequence shown here is derived from an EMBL/GenBank/DDBJ whole genome shotgun (WGS) entry which is preliminary data.</text>
</comment>
<evidence type="ECO:0000313" key="2">
    <source>
        <dbReference type="EMBL" id="EKC47531.1"/>
    </source>
</evidence>